<keyword evidence="1 4" id="KW-0489">Methyltransferase</keyword>
<dbReference type="Proteomes" id="UP000505210">
    <property type="component" value="Chromosome"/>
</dbReference>
<evidence type="ECO:0000256" key="3">
    <source>
        <dbReference type="ARBA" id="ARBA00022691"/>
    </source>
</evidence>
<dbReference type="NCBIfam" id="TIGR03534">
    <property type="entry name" value="RF_mod_PrmC"/>
    <property type="match status" value="1"/>
</dbReference>
<sequence length="299" mass="32578">MVKETVAGDRLWQWRQLARQAAIAHQVSPAEVDWLLQQGADVEPLLLKLGPPFPPEISLSRSLADLTRLWQARLRDRVPVQYLVGRVPWREFDLAVSPAVLIPRPETELLIDLANSAALQYGWPVQEVSRWADLGTGSGAIALGLASVFPLATVHAVDWSEPALAIARQNADAAGLGDRIQFHQGSWFEPLAFLAGQLQGIVSNPPYIPTSDLTHLDPEVARHEPHAALDGGPDGLDCIRHIVHTAPHYLKPGGLLLLEMMAGQAPAVAQLLSNTGQYATVQIHPDLAGIERFAVSVRR</sequence>
<reference evidence="6 7" key="1">
    <citation type="submission" date="2020-05" db="EMBL/GenBank/DDBJ databases">
        <title>Complete genome sequence of of a novel Thermoleptolyngbya strain isolated from hot springs of Ganzi, Sichuan China.</title>
        <authorList>
            <person name="Tang J."/>
            <person name="Daroch M."/>
            <person name="Li L."/>
            <person name="Waleron K."/>
            <person name="Waleron M."/>
            <person name="Waleron M."/>
        </authorList>
    </citation>
    <scope>NUCLEOTIDE SEQUENCE [LARGE SCALE GENOMIC DNA]</scope>
    <source>
        <strain evidence="6 7">PKUAC-SCTA183</strain>
    </source>
</reference>
<feature type="binding site" evidence="4">
    <location>
        <begin position="135"/>
        <end position="139"/>
    </location>
    <ligand>
        <name>S-adenosyl-L-methionine</name>
        <dbReference type="ChEBI" id="CHEBI:59789"/>
    </ligand>
</feature>
<keyword evidence="3 4" id="KW-0949">S-adenosyl-L-methionine</keyword>
<dbReference type="RefSeq" id="WP_172358371.1">
    <property type="nucleotide sequence ID" value="NZ_CP053661.1"/>
</dbReference>
<dbReference type="CDD" id="cd02440">
    <property type="entry name" value="AdoMet_MTases"/>
    <property type="match status" value="1"/>
</dbReference>
<dbReference type="HAMAP" id="MF_02126">
    <property type="entry name" value="RF_methyltr_PrmC"/>
    <property type="match status" value="1"/>
</dbReference>
<name>A0A6M8BIQ5_9CYAN</name>
<keyword evidence="2 4" id="KW-0808">Transferase</keyword>
<dbReference type="InterPro" id="IPR002052">
    <property type="entry name" value="DNA_methylase_N6_adenine_CS"/>
</dbReference>
<dbReference type="NCBIfam" id="TIGR00536">
    <property type="entry name" value="hemK_fam"/>
    <property type="match status" value="1"/>
</dbReference>
<dbReference type="InterPro" id="IPR004556">
    <property type="entry name" value="HemK-like"/>
</dbReference>
<dbReference type="EMBL" id="CP053661">
    <property type="protein sequence ID" value="QKD84326.1"/>
    <property type="molecule type" value="Genomic_DNA"/>
</dbReference>
<dbReference type="PANTHER" id="PTHR47441">
    <property type="match status" value="1"/>
</dbReference>
<evidence type="ECO:0000313" key="6">
    <source>
        <dbReference type="EMBL" id="QKD84326.1"/>
    </source>
</evidence>
<dbReference type="PANTHER" id="PTHR47441:SF3">
    <property type="entry name" value="RELEASE FACTOR GLUTAMINE METHYLTRANSFERASE"/>
    <property type="match status" value="1"/>
</dbReference>
<dbReference type="Pfam" id="PF13649">
    <property type="entry name" value="Methyltransf_25"/>
    <property type="match status" value="1"/>
</dbReference>
<feature type="domain" description="Methyltransferase" evidence="5">
    <location>
        <begin position="133"/>
        <end position="220"/>
    </location>
</feature>
<dbReference type="GO" id="GO:0032259">
    <property type="term" value="P:methylation"/>
    <property type="evidence" value="ECO:0007669"/>
    <property type="project" value="UniProtKB-KW"/>
</dbReference>
<evidence type="ECO:0000313" key="7">
    <source>
        <dbReference type="Proteomes" id="UP000505210"/>
    </source>
</evidence>
<feature type="binding site" evidence="4">
    <location>
        <position position="187"/>
    </location>
    <ligand>
        <name>S-adenosyl-L-methionine</name>
        <dbReference type="ChEBI" id="CHEBI:59789"/>
    </ligand>
</feature>
<comment type="function">
    <text evidence="4">Methylates the class 1 translation termination release factors RF1/PrfA and RF2/PrfB on the glutamine residue of the universally conserved GGQ motif.</text>
</comment>
<organism evidence="6 7">
    <name type="scientific">Thermoleptolyngbya sichuanensis A183</name>
    <dbReference type="NCBI Taxonomy" id="2737172"/>
    <lineage>
        <taxon>Bacteria</taxon>
        <taxon>Bacillati</taxon>
        <taxon>Cyanobacteriota</taxon>
        <taxon>Cyanophyceae</taxon>
        <taxon>Oculatellales</taxon>
        <taxon>Oculatellaceae</taxon>
        <taxon>Thermoleptolyngbya</taxon>
        <taxon>Thermoleptolyngbya sichuanensis</taxon>
    </lineage>
</organism>
<dbReference type="GO" id="GO:0102559">
    <property type="term" value="F:peptide chain release factor N(5)-glutamine methyltransferase activity"/>
    <property type="evidence" value="ECO:0007669"/>
    <property type="project" value="UniProtKB-EC"/>
</dbReference>
<evidence type="ECO:0000256" key="2">
    <source>
        <dbReference type="ARBA" id="ARBA00022679"/>
    </source>
</evidence>
<keyword evidence="7" id="KW-1185">Reference proteome</keyword>
<proteinExistence type="inferred from homology"/>
<feature type="binding site" evidence="4">
    <location>
        <position position="204"/>
    </location>
    <ligand>
        <name>S-adenosyl-L-methionine</name>
        <dbReference type="ChEBI" id="CHEBI:59789"/>
    </ligand>
</feature>
<comment type="catalytic activity">
    <reaction evidence="4">
        <text>L-glutaminyl-[peptide chain release factor] + S-adenosyl-L-methionine = N(5)-methyl-L-glutaminyl-[peptide chain release factor] + S-adenosyl-L-homocysteine + H(+)</text>
        <dbReference type="Rhea" id="RHEA:42896"/>
        <dbReference type="Rhea" id="RHEA-COMP:10271"/>
        <dbReference type="Rhea" id="RHEA-COMP:10272"/>
        <dbReference type="ChEBI" id="CHEBI:15378"/>
        <dbReference type="ChEBI" id="CHEBI:30011"/>
        <dbReference type="ChEBI" id="CHEBI:57856"/>
        <dbReference type="ChEBI" id="CHEBI:59789"/>
        <dbReference type="ChEBI" id="CHEBI:61891"/>
        <dbReference type="EC" id="2.1.1.297"/>
    </reaction>
</comment>
<evidence type="ECO:0000259" key="5">
    <source>
        <dbReference type="Pfam" id="PF13649"/>
    </source>
</evidence>
<dbReference type="SUPFAM" id="SSF53335">
    <property type="entry name" value="S-adenosyl-L-methionine-dependent methyltransferases"/>
    <property type="match status" value="1"/>
</dbReference>
<evidence type="ECO:0000256" key="1">
    <source>
        <dbReference type="ARBA" id="ARBA00022603"/>
    </source>
</evidence>
<accession>A0A6M8BIQ5</accession>
<protein>
    <recommendedName>
        <fullName evidence="4">Release factor glutamine methyltransferase</fullName>
        <shortName evidence="4">RF MTase</shortName>
        <ecNumber evidence="4">2.1.1.297</ecNumber>
    </recommendedName>
    <alternativeName>
        <fullName evidence="4">N5-glutamine methyltransferase PrmC</fullName>
    </alternativeName>
    <alternativeName>
        <fullName evidence="4">Protein-(glutamine-N5) MTase PrmC</fullName>
    </alternativeName>
    <alternativeName>
        <fullName evidence="4">Protein-glutamine N-methyltransferase PrmC</fullName>
    </alternativeName>
</protein>
<gene>
    <name evidence="4 6" type="primary">prmC</name>
    <name evidence="6" type="ORF">HPC62_21025</name>
</gene>
<dbReference type="GO" id="GO:0003676">
    <property type="term" value="F:nucleic acid binding"/>
    <property type="evidence" value="ECO:0007669"/>
    <property type="project" value="InterPro"/>
</dbReference>
<dbReference type="PROSITE" id="PS00092">
    <property type="entry name" value="N6_MTASE"/>
    <property type="match status" value="1"/>
</dbReference>
<evidence type="ECO:0000256" key="4">
    <source>
        <dbReference type="HAMAP-Rule" id="MF_02126"/>
    </source>
</evidence>
<dbReference type="EC" id="2.1.1.297" evidence="4"/>
<dbReference type="AlphaFoldDB" id="A0A6M8BIQ5"/>
<dbReference type="Gene3D" id="3.40.50.150">
    <property type="entry name" value="Vaccinia Virus protein VP39"/>
    <property type="match status" value="1"/>
</dbReference>
<dbReference type="InterPro" id="IPR041698">
    <property type="entry name" value="Methyltransf_25"/>
</dbReference>
<dbReference type="InterPro" id="IPR029063">
    <property type="entry name" value="SAM-dependent_MTases_sf"/>
</dbReference>
<dbReference type="InterPro" id="IPR019874">
    <property type="entry name" value="RF_methyltr_PrmC"/>
</dbReference>
<comment type="similarity">
    <text evidence="4">Belongs to the protein N5-glutamine methyltransferase family. PrmC subfamily.</text>
</comment>
<feature type="binding site" evidence="4">
    <location>
        <position position="158"/>
    </location>
    <ligand>
        <name>S-adenosyl-L-methionine</name>
        <dbReference type="ChEBI" id="CHEBI:59789"/>
    </ligand>
</feature>
<feature type="binding site" evidence="4">
    <location>
        <begin position="204"/>
        <end position="207"/>
    </location>
    <ligand>
        <name>substrate</name>
    </ligand>
</feature>
<dbReference type="InterPro" id="IPR052663">
    <property type="entry name" value="RF_glutamine_MTase_cyano"/>
</dbReference>
<dbReference type="KEGG" id="theu:HPC62_21025"/>